<keyword evidence="2" id="KW-1185">Reference proteome</keyword>
<dbReference type="PANTHER" id="PTHR34070:SF1">
    <property type="entry name" value="DNA ALKYLATION REPAIR PROTEIN"/>
    <property type="match status" value="1"/>
</dbReference>
<dbReference type="Pfam" id="PF08713">
    <property type="entry name" value="DNA_alkylation"/>
    <property type="match status" value="1"/>
</dbReference>
<dbReference type="EMBL" id="JAGKSP010000008">
    <property type="protein sequence ID" value="MBP3964882.1"/>
    <property type="molecule type" value="Genomic_DNA"/>
</dbReference>
<evidence type="ECO:0000313" key="2">
    <source>
        <dbReference type="Proteomes" id="UP000673394"/>
    </source>
</evidence>
<dbReference type="InterPro" id="IPR016024">
    <property type="entry name" value="ARM-type_fold"/>
</dbReference>
<dbReference type="Gene3D" id="1.20.1660.10">
    <property type="entry name" value="Hypothetical protein (EF3068)"/>
    <property type="match status" value="1"/>
</dbReference>
<comment type="caution">
    <text evidence="1">The sequence shown here is derived from an EMBL/GenBank/DDBJ whole genome shotgun (WGS) entry which is preliminary data.</text>
</comment>
<dbReference type="PANTHER" id="PTHR34070">
    <property type="entry name" value="ARMADILLO-TYPE FOLD"/>
    <property type="match status" value="1"/>
</dbReference>
<dbReference type="InterPro" id="IPR014825">
    <property type="entry name" value="DNA_alkylation"/>
</dbReference>
<organism evidence="1 2">
    <name type="scientific">Paenibacillus lignilyticus</name>
    <dbReference type="NCBI Taxonomy" id="1172615"/>
    <lineage>
        <taxon>Bacteria</taxon>
        <taxon>Bacillati</taxon>
        <taxon>Bacillota</taxon>
        <taxon>Bacilli</taxon>
        <taxon>Bacillales</taxon>
        <taxon>Paenibacillaceae</taxon>
        <taxon>Paenibacillus</taxon>
    </lineage>
</organism>
<proteinExistence type="predicted"/>
<sequence length="215" mass="24891">MLRSHASEEVAGPMTAYMRDLFPFLGIRTPERAAVTKRFMKERGVPSGAELERVARKLWALPEREFHYTAMMLLEKRKKDLTIEQIDFIEHLITTHSWWDTVDLIASHLVGGMFTHYPELVPTYTEKWIVSDNLWLRRTAILFQLGYKGRTDAELLFSLIRRTAHEDEFFIRKAIGWALREYAKTDAAAVQRFVADTELSPLSVREALKHVGAKA</sequence>
<name>A0ABS5CGD9_9BACL</name>
<dbReference type="Proteomes" id="UP000673394">
    <property type="component" value="Unassembled WGS sequence"/>
</dbReference>
<gene>
    <name evidence="1" type="ORF">I8J30_19345</name>
</gene>
<protein>
    <submittedName>
        <fullName evidence="1">DNA alkylation repair protein</fullName>
    </submittedName>
</protein>
<accession>A0ABS5CGD9</accession>
<evidence type="ECO:0000313" key="1">
    <source>
        <dbReference type="EMBL" id="MBP3964882.1"/>
    </source>
</evidence>
<dbReference type="CDD" id="cd07064">
    <property type="entry name" value="AlkD_like_1"/>
    <property type="match status" value="1"/>
</dbReference>
<dbReference type="SUPFAM" id="SSF48371">
    <property type="entry name" value="ARM repeat"/>
    <property type="match status" value="1"/>
</dbReference>
<dbReference type="Gene3D" id="1.25.40.290">
    <property type="entry name" value="ARM repeat domains"/>
    <property type="match status" value="1"/>
</dbReference>
<reference evidence="1 2" key="1">
    <citation type="submission" date="2021-04" db="EMBL/GenBank/DDBJ databases">
        <title>Paenibacillus sp. DLE-14 whole genome sequence.</title>
        <authorList>
            <person name="Ham Y.J."/>
        </authorList>
    </citation>
    <scope>NUCLEOTIDE SEQUENCE [LARGE SCALE GENOMIC DNA]</scope>
    <source>
        <strain evidence="1 2">DLE-14</strain>
    </source>
</reference>